<organism evidence="2 3">
    <name type="scientific">Umezawaea tangerina</name>
    <dbReference type="NCBI Taxonomy" id="84725"/>
    <lineage>
        <taxon>Bacteria</taxon>
        <taxon>Bacillati</taxon>
        <taxon>Actinomycetota</taxon>
        <taxon>Actinomycetes</taxon>
        <taxon>Pseudonocardiales</taxon>
        <taxon>Pseudonocardiaceae</taxon>
        <taxon>Umezawaea</taxon>
    </lineage>
</organism>
<evidence type="ECO:0008006" key="4">
    <source>
        <dbReference type="Google" id="ProtNLM"/>
    </source>
</evidence>
<name>A0A2T0TK35_9PSEU</name>
<keyword evidence="3" id="KW-1185">Reference proteome</keyword>
<protein>
    <recommendedName>
        <fullName evidence="4">DNA-directed RNA polymerase specialized sigma24 family protein</fullName>
    </recommendedName>
</protein>
<sequence>MTRDQQPGTPGDGETAPHLQMLSDEELGEALNGMSTSEVVGRTEEFLLGERAVKLVDSEQVAQLDADRRLVELLESTGFEGVRFDKAFRKLSQRLMSYAYPVIGSWVHSGAIFRECLRYRTRIDPPAAQAASEWSRAEREDAVVDSIVLGVDFFRDYALRKRKWDHRRGAALTTYFVGACVCCFSKVCNDRWKKKQLDEAFIRSAPRFEADVVDDTSELVNALPDTGLDIATLVAVRDQAARTWPRIADEQVREALVLHMGGMTQAAAAVEVGLTPKALERRLHTQRGKLSPPIISNDFEDEGRAR</sequence>
<comment type="caution">
    <text evidence="2">The sequence shown here is derived from an EMBL/GenBank/DDBJ whole genome shotgun (WGS) entry which is preliminary data.</text>
</comment>
<dbReference type="Proteomes" id="UP000239494">
    <property type="component" value="Unassembled WGS sequence"/>
</dbReference>
<reference evidence="2 3" key="1">
    <citation type="submission" date="2018-03" db="EMBL/GenBank/DDBJ databases">
        <title>Genomic Encyclopedia of Archaeal and Bacterial Type Strains, Phase II (KMG-II): from individual species to whole genera.</title>
        <authorList>
            <person name="Goeker M."/>
        </authorList>
    </citation>
    <scope>NUCLEOTIDE SEQUENCE [LARGE SCALE GENOMIC DNA]</scope>
    <source>
        <strain evidence="2 3">DSM 44720</strain>
    </source>
</reference>
<evidence type="ECO:0000256" key="1">
    <source>
        <dbReference type="SAM" id="MobiDB-lite"/>
    </source>
</evidence>
<evidence type="ECO:0000313" key="2">
    <source>
        <dbReference type="EMBL" id="PRY45971.1"/>
    </source>
</evidence>
<dbReference type="EMBL" id="PVTF01000001">
    <property type="protein sequence ID" value="PRY45971.1"/>
    <property type="molecule type" value="Genomic_DNA"/>
</dbReference>
<feature type="region of interest" description="Disordered" evidence="1">
    <location>
        <begin position="285"/>
        <end position="306"/>
    </location>
</feature>
<evidence type="ECO:0000313" key="3">
    <source>
        <dbReference type="Proteomes" id="UP000239494"/>
    </source>
</evidence>
<dbReference type="AlphaFoldDB" id="A0A2T0TK35"/>
<gene>
    <name evidence="2" type="ORF">CLV43_101235</name>
</gene>
<proteinExistence type="predicted"/>
<accession>A0A2T0TK35</accession>